<dbReference type="OrthoDB" id="334643at2"/>
<dbReference type="HOGENOM" id="CLU_1209372_0_0_12"/>
<keyword evidence="1" id="KW-0812">Transmembrane</keyword>
<gene>
    <name evidence="2" type="ordered locus">Turpa_3133</name>
</gene>
<organism evidence="2 3">
    <name type="scientific">Turneriella parva (strain ATCC BAA-1111 / DSM 21527 / NCTC 11395 / H)</name>
    <name type="common">Leptospira parva</name>
    <dbReference type="NCBI Taxonomy" id="869212"/>
    <lineage>
        <taxon>Bacteria</taxon>
        <taxon>Pseudomonadati</taxon>
        <taxon>Spirochaetota</taxon>
        <taxon>Spirochaetia</taxon>
        <taxon>Leptospirales</taxon>
        <taxon>Leptospiraceae</taxon>
        <taxon>Turneriella</taxon>
    </lineage>
</organism>
<feature type="transmembrane region" description="Helical" evidence="1">
    <location>
        <begin position="207"/>
        <end position="226"/>
    </location>
</feature>
<dbReference type="RefSeq" id="WP_014804272.1">
    <property type="nucleotide sequence ID" value="NC_018020.1"/>
</dbReference>
<proteinExistence type="predicted"/>
<evidence type="ECO:0000313" key="2">
    <source>
        <dbReference type="EMBL" id="AFM13772.1"/>
    </source>
</evidence>
<protein>
    <submittedName>
        <fullName evidence="2">Uncharacterized protein</fullName>
    </submittedName>
</protein>
<dbReference type="Proteomes" id="UP000006048">
    <property type="component" value="Chromosome"/>
</dbReference>
<keyword evidence="3" id="KW-1185">Reference proteome</keyword>
<keyword evidence="1" id="KW-0472">Membrane</keyword>
<feature type="transmembrane region" description="Helical" evidence="1">
    <location>
        <begin position="180"/>
        <end position="200"/>
    </location>
</feature>
<dbReference type="EMBL" id="CP002959">
    <property type="protein sequence ID" value="AFM13772.1"/>
    <property type="molecule type" value="Genomic_DNA"/>
</dbReference>
<name>I4B915_TURPD</name>
<accession>I4B915</accession>
<reference evidence="2 3" key="1">
    <citation type="submission" date="2012-06" db="EMBL/GenBank/DDBJ databases">
        <title>The complete chromosome of genome of Turneriella parva DSM 21527.</title>
        <authorList>
            <consortium name="US DOE Joint Genome Institute (JGI-PGF)"/>
            <person name="Lucas S."/>
            <person name="Han J."/>
            <person name="Lapidus A."/>
            <person name="Bruce D."/>
            <person name="Goodwin L."/>
            <person name="Pitluck S."/>
            <person name="Peters L."/>
            <person name="Kyrpides N."/>
            <person name="Mavromatis K."/>
            <person name="Ivanova N."/>
            <person name="Mikhailova N."/>
            <person name="Chertkov O."/>
            <person name="Detter J.C."/>
            <person name="Tapia R."/>
            <person name="Han C."/>
            <person name="Land M."/>
            <person name="Hauser L."/>
            <person name="Markowitz V."/>
            <person name="Cheng J.-F."/>
            <person name="Hugenholtz P."/>
            <person name="Woyke T."/>
            <person name="Wu D."/>
            <person name="Gronow S."/>
            <person name="Wellnitz S."/>
            <person name="Brambilla E."/>
            <person name="Klenk H.-P."/>
            <person name="Eisen J.A."/>
        </authorList>
    </citation>
    <scope>NUCLEOTIDE SEQUENCE [LARGE SCALE GENOMIC DNA]</scope>
    <source>
        <strain evidence="3">ATCC BAA-1111 / DSM 21527 / NCTC 11395 / H</strain>
    </source>
</reference>
<evidence type="ECO:0000313" key="3">
    <source>
        <dbReference type="Proteomes" id="UP000006048"/>
    </source>
</evidence>
<dbReference type="PATRIC" id="fig|869212.3.peg.3161"/>
<keyword evidence="1" id="KW-1133">Transmembrane helix</keyword>
<sequence length="229" mass="26132">MRYKWQNMKNPSWEYPELYSTVTVHYDQVKVEANRASGQVRLEVKTLRGEHYESIIKHGVVLREKDLKSGALTDLTDILNIYRKDFSSLPDTPILALIGGNYGIMTEFLGTAERIIVRDRNLFARLKRLVKGILPWLRALGRRTLANASYYSAAARPADFVDMAIIGTATYAAFTYNFDYLSAGFTLCTMAMLTGIADWLIRKREPWLMKIYASVGLASVAVYRGYFFQ</sequence>
<dbReference type="AlphaFoldDB" id="I4B915"/>
<dbReference type="KEGG" id="tpx:Turpa_3133"/>
<evidence type="ECO:0000256" key="1">
    <source>
        <dbReference type="SAM" id="Phobius"/>
    </source>
</evidence>